<feature type="compositionally biased region" description="Acidic residues" evidence="1">
    <location>
        <begin position="595"/>
        <end position="612"/>
    </location>
</feature>
<accession>A0A0D2M1K0</accession>
<reference evidence="3" key="1">
    <citation type="submission" date="2014-04" db="EMBL/GenBank/DDBJ databases">
        <title>Evolutionary Origins and Diversification of the Mycorrhizal Mutualists.</title>
        <authorList>
            <consortium name="DOE Joint Genome Institute"/>
            <consortium name="Mycorrhizal Genomics Consortium"/>
            <person name="Kohler A."/>
            <person name="Kuo A."/>
            <person name="Nagy L.G."/>
            <person name="Floudas D."/>
            <person name="Copeland A."/>
            <person name="Barry K.W."/>
            <person name="Cichocki N."/>
            <person name="Veneault-Fourrey C."/>
            <person name="LaButti K."/>
            <person name="Lindquist E.A."/>
            <person name="Lipzen A."/>
            <person name="Lundell T."/>
            <person name="Morin E."/>
            <person name="Murat C."/>
            <person name="Riley R."/>
            <person name="Ohm R."/>
            <person name="Sun H."/>
            <person name="Tunlid A."/>
            <person name="Henrissat B."/>
            <person name="Grigoriev I.V."/>
            <person name="Hibbett D.S."/>
            <person name="Martin F."/>
        </authorList>
    </citation>
    <scope>NUCLEOTIDE SEQUENCE [LARGE SCALE GENOMIC DNA]</scope>
    <source>
        <strain evidence="3">FD-334 SS-4</strain>
    </source>
</reference>
<keyword evidence="3" id="KW-1185">Reference proteome</keyword>
<dbReference type="OMA" id="AHATHEF"/>
<dbReference type="AlphaFoldDB" id="A0A0D2M1K0"/>
<gene>
    <name evidence="2" type="ORF">HYPSUDRAFT_146934</name>
</gene>
<dbReference type="Proteomes" id="UP000054270">
    <property type="component" value="Unassembled WGS sequence"/>
</dbReference>
<dbReference type="EMBL" id="KN817610">
    <property type="protein sequence ID" value="KJA17038.1"/>
    <property type="molecule type" value="Genomic_DNA"/>
</dbReference>
<sequence>MDEDSREHSPLDVVPEPFDIVFSDHIPYAHDDWDIPSDRDINNIPRENNIPSNRTRNESRISLNGEIVDTLSLDSYVRRSKILHEADNNVDFCKFVLNGLDEGRQIQVDPIRNAMDHNHVVNVARDYDSLLGLIDELHLDAAITISPVCKIEDTLRKNIHIRHSFINGHGEHINVPVHHIPNLCLGKWGTHNMVRVLFPGLYRQDRHNSSLDQAEYKAFYDLGLRPAIKELAPDASDEWMPTYDSEIFRAQGKKGTFSFQTKTLGKWAVPHVGEELRRALEGNDVHWAAGLMFLVQIKGVKSSNGHNPSSLAAQVSLQEFLVDNNISEEAIDQGLWYIDVGLEISSQSQDCLAWRTDSHFHVVKNVLNIASRVADRITQLGSSKYVRDPTSHLAAVSGCRISPGVRAQGKWEVAYLQMYTTDKAITYRPEGFHWGKHLTGKEILQQKAEDYCRGLYNLYRDASQKNYGHARVEVRVPIKYGDEVLVDIDVDLYRNSLVSFDPVIWWSLRAYRVLAFMTVLNEQAMAPPSQRSTNSALLLTAAAPWFLNGLHSTPDNGSCSRDLIRKILPLVDRDEANMDCLLYPVHVGAQTRQDEEGDDEDEEMEGEDEEDADRNRRENNISAESDASDRVLVNPRTLPSNNQWDKVPCIRHGIVFLREIYMFPSKAPRFNDRTVPMVTDKTFYFIFATHRANVDHEYFKAQLSLLTTSRRVPNKTRRTAIRAPKVDEPPKLFSVASRIARVLPEPVEISDAEDMPTQNDLLLSGDHDNVLTNLWRQSLLDITDRVPNRRGATNETYCVLDKNERAAVDENTYQNLRLREFFDDCQYRTATESEWNAVFDRIWPEVPVLPAKAQNYRQMRYYIAWTEFVLLLTRNGYDEQKTALKMARAVLQQKFNDTFYWAPYAQTERLWYTKADAAKSQRIRAEDANKAAPRILIRAGKVAIV</sequence>
<organism evidence="2 3">
    <name type="scientific">Hypholoma sublateritium (strain FD-334 SS-4)</name>
    <dbReference type="NCBI Taxonomy" id="945553"/>
    <lineage>
        <taxon>Eukaryota</taxon>
        <taxon>Fungi</taxon>
        <taxon>Dikarya</taxon>
        <taxon>Basidiomycota</taxon>
        <taxon>Agaricomycotina</taxon>
        <taxon>Agaricomycetes</taxon>
        <taxon>Agaricomycetidae</taxon>
        <taxon>Agaricales</taxon>
        <taxon>Agaricineae</taxon>
        <taxon>Strophariaceae</taxon>
        <taxon>Hypholoma</taxon>
    </lineage>
</organism>
<evidence type="ECO:0000313" key="2">
    <source>
        <dbReference type="EMBL" id="KJA17038.1"/>
    </source>
</evidence>
<evidence type="ECO:0000313" key="3">
    <source>
        <dbReference type="Proteomes" id="UP000054270"/>
    </source>
</evidence>
<feature type="region of interest" description="Disordered" evidence="1">
    <location>
        <begin position="589"/>
        <end position="637"/>
    </location>
</feature>
<protein>
    <submittedName>
        <fullName evidence="2">Uncharacterized protein</fullName>
    </submittedName>
</protein>
<evidence type="ECO:0000256" key="1">
    <source>
        <dbReference type="SAM" id="MobiDB-lite"/>
    </source>
</evidence>
<name>A0A0D2M1K0_HYPSF</name>
<dbReference type="OrthoDB" id="3261690at2759"/>
<proteinExistence type="predicted"/>